<evidence type="ECO:0000313" key="3">
    <source>
        <dbReference type="Proteomes" id="UP000307440"/>
    </source>
</evidence>
<evidence type="ECO:0000313" key="2">
    <source>
        <dbReference type="EMBL" id="TFK25047.1"/>
    </source>
</evidence>
<keyword evidence="3" id="KW-1185">Reference proteome</keyword>
<feature type="transmembrane region" description="Helical" evidence="1">
    <location>
        <begin position="279"/>
        <end position="298"/>
    </location>
</feature>
<keyword evidence="1" id="KW-1133">Transmembrane helix</keyword>
<dbReference type="Proteomes" id="UP000307440">
    <property type="component" value="Unassembled WGS sequence"/>
</dbReference>
<accession>A0A5C3KXM0</accession>
<gene>
    <name evidence="2" type="ORF">FA15DRAFT_704055</name>
</gene>
<reference evidence="2 3" key="1">
    <citation type="journal article" date="2019" name="Nat. Ecol. Evol.">
        <title>Megaphylogeny resolves global patterns of mushroom evolution.</title>
        <authorList>
            <person name="Varga T."/>
            <person name="Krizsan K."/>
            <person name="Foldi C."/>
            <person name="Dima B."/>
            <person name="Sanchez-Garcia M."/>
            <person name="Sanchez-Ramirez S."/>
            <person name="Szollosi G.J."/>
            <person name="Szarkandi J.G."/>
            <person name="Papp V."/>
            <person name="Albert L."/>
            <person name="Andreopoulos W."/>
            <person name="Angelini C."/>
            <person name="Antonin V."/>
            <person name="Barry K.W."/>
            <person name="Bougher N.L."/>
            <person name="Buchanan P."/>
            <person name="Buyck B."/>
            <person name="Bense V."/>
            <person name="Catcheside P."/>
            <person name="Chovatia M."/>
            <person name="Cooper J."/>
            <person name="Damon W."/>
            <person name="Desjardin D."/>
            <person name="Finy P."/>
            <person name="Geml J."/>
            <person name="Haridas S."/>
            <person name="Hughes K."/>
            <person name="Justo A."/>
            <person name="Karasinski D."/>
            <person name="Kautmanova I."/>
            <person name="Kiss B."/>
            <person name="Kocsube S."/>
            <person name="Kotiranta H."/>
            <person name="LaButti K.M."/>
            <person name="Lechner B.E."/>
            <person name="Liimatainen K."/>
            <person name="Lipzen A."/>
            <person name="Lukacs Z."/>
            <person name="Mihaltcheva S."/>
            <person name="Morgado L.N."/>
            <person name="Niskanen T."/>
            <person name="Noordeloos M.E."/>
            <person name="Ohm R.A."/>
            <person name="Ortiz-Santana B."/>
            <person name="Ovrebo C."/>
            <person name="Racz N."/>
            <person name="Riley R."/>
            <person name="Savchenko A."/>
            <person name="Shiryaev A."/>
            <person name="Soop K."/>
            <person name="Spirin V."/>
            <person name="Szebenyi C."/>
            <person name="Tomsovsky M."/>
            <person name="Tulloss R.E."/>
            <person name="Uehling J."/>
            <person name="Grigoriev I.V."/>
            <person name="Vagvolgyi C."/>
            <person name="Papp T."/>
            <person name="Martin F.M."/>
            <person name="Miettinen O."/>
            <person name="Hibbett D.S."/>
            <person name="Nagy L.G."/>
        </authorList>
    </citation>
    <scope>NUCLEOTIDE SEQUENCE [LARGE SCALE GENOMIC DNA]</scope>
    <source>
        <strain evidence="2 3">CBS 121175</strain>
    </source>
</reference>
<dbReference type="OrthoDB" id="72269at2759"/>
<name>A0A5C3KXM0_COPMA</name>
<feature type="transmembrane region" description="Helical" evidence="1">
    <location>
        <begin position="221"/>
        <end position="244"/>
    </location>
</feature>
<organism evidence="2 3">
    <name type="scientific">Coprinopsis marcescibilis</name>
    <name type="common">Agaric fungus</name>
    <name type="synonym">Psathyrella marcescibilis</name>
    <dbReference type="NCBI Taxonomy" id="230819"/>
    <lineage>
        <taxon>Eukaryota</taxon>
        <taxon>Fungi</taxon>
        <taxon>Dikarya</taxon>
        <taxon>Basidiomycota</taxon>
        <taxon>Agaricomycotina</taxon>
        <taxon>Agaricomycetes</taxon>
        <taxon>Agaricomycetidae</taxon>
        <taxon>Agaricales</taxon>
        <taxon>Agaricineae</taxon>
        <taxon>Psathyrellaceae</taxon>
        <taxon>Coprinopsis</taxon>
    </lineage>
</organism>
<dbReference type="AlphaFoldDB" id="A0A5C3KXM0"/>
<feature type="transmembrane region" description="Helical" evidence="1">
    <location>
        <begin position="304"/>
        <end position="326"/>
    </location>
</feature>
<dbReference type="STRING" id="230819.A0A5C3KXM0"/>
<feature type="transmembrane region" description="Helical" evidence="1">
    <location>
        <begin position="12"/>
        <end position="33"/>
    </location>
</feature>
<feature type="transmembrane region" description="Helical" evidence="1">
    <location>
        <begin position="116"/>
        <end position="144"/>
    </location>
</feature>
<keyword evidence="1" id="KW-0812">Transmembrane</keyword>
<evidence type="ECO:0000256" key="1">
    <source>
        <dbReference type="SAM" id="Phobius"/>
    </source>
</evidence>
<feature type="transmembrane region" description="Helical" evidence="1">
    <location>
        <begin position="190"/>
        <end position="209"/>
    </location>
</feature>
<proteinExistence type="predicted"/>
<dbReference type="EMBL" id="ML210191">
    <property type="protein sequence ID" value="TFK25047.1"/>
    <property type="molecule type" value="Genomic_DNA"/>
</dbReference>
<keyword evidence="1" id="KW-0472">Membrane</keyword>
<protein>
    <submittedName>
        <fullName evidence="2">Uncharacterized protein</fullName>
    </submittedName>
</protein>
<feature type="transmembrane region" description="Helical" evidence="1">
    <location>
        <begin position="88"/>
        <end position="104"/>
    </location>
</feature>
<feature type="transmembrane region" description="Helical" evidence="1">
    <location>
        <begin position="164"/>
        <end position="183"/>
    </location>
</feature>
<sequence length="333" mass="36088">MAGSVFIDRVLPLIVFPTLLAAAFKLILGHLSVSGLDIVLRDQCLPGTGQSTPFLLEYTGFKGLDDSLCGFVSFFQETFANPLATKQLGYFAGTGGVFILFLALESSRKRRSALIAFPMAWLFVSQIMTIGITISAYCLVFTLTNNSIPTTKASKKVTQASVEAILAGLIFGGAAPTLALMHYQDPHVSAWWQIYPVYIAIISQIYLFIRPSSTTSGRSFAQTVLLGSFVLSSAFHLYTVLPLIQDTETLKSLFLPSTIPVEPTASAGLKTLDFLRWDFSLGIGSIMAATLWFAQSGLQLFGILAWYIVGSPLLGPSAAATAVLLWREANLQY</sequence>